<organism evidence="1 2">
    <name type="scientific">Rhodococcus phage Trina</name>
    <dbReference type="NCBI Taxonomy" id="2027905"/>
    <lineage>
        <taxon>Viruses</taxon>
        <taxon>Duplodnaviria</taxon>
        <taxon>Heunggongvirae</taxon>
        <taxon>Uroviricota</taxon>
        <taxon>Caudoviricetes</taxon>
        <taxon>Trinavirus</taxon>
        <taxon>Trinavirus trina</taxon>
    </lineage>
</organism>
<dbReference type="EMBL" id="MF668286">
    <property type="protein sequence ID" value="ASZ74941.1"/>
    <property type="molecule type" value="Genomic_DNA"/>
</dbReference>
<proteinExistence type="predicted"/>
<name>A0A2D0ZN15_9CAUD</name>
<evidence type="ECO:0000313" key="1">
    <source>
        <dbReference type="EMBL" id="ASZ74941.1"/>
    </source>
</evidence>
<evidence type="ECO:0000313" key="2">
    <source>
        <dbReference type="Proteomes" id="UP000231419"/>
    </source>
</evidence>
<reference evidence="2" key="1">
    <citation type="submission" date="2017-08" db="EMBL/GenBank/DDBJ databases">
        <authorList>
            <person name="de Groot N.N."/>
        </authorList>
    </citation>
    <scope>NUCLEOTIDE SEQUENCE [LARGE SCALE GENOMIC DNA]</scope>
</reference>
<protein>
    <submittedName>
        <fullName evidence="1">Uncharacterized protein</fullName>
    </submittedName>
</protein>
<sequence length="51" mass="5853">MPEETVTISKQQYDSLVEDSEFLQRLQDGGVDNWPGYSDCYTQEKFEAAFG</sequence>
<dbReference type="InterPro" id="IPR058007">
    <property type="entry name" value="Gp5.9"/>
</dbReference>
<dbReference type="Proteomes" id="UP000231419">
    <property type="component" value="Segment"/>
</dbReference>
<accession>A0A2D0ZN15</accession>
<keyword evidence="2" id="KW-1185">Reference proteome</keyword>
<dbReference type="Pfam" id="PF25708">
    <property type="entry name" value="Phage_T7_Gp5_9"/>
    <property type="match status" value="1"/>
</dbReference>
<dbReference type="OrthoDB" id="23273at10239"/>
<gene>
    <name evidence="1" type="ORF">SEA_TRINA_134</name>
</gene>